<sequence length="561" mass="63114">MNRFDLGKHTRPISTSSSEAQRWFNIGLNWCYGFNHEEGVKCFHKALEHDPECVMAHWGVAYGSGPFYNNVWRQFSEAEAGEATKLGYDHIQRARSFAHTASSLENRLVEALAQRFQKPNCVSGEVFDRWDDEYAYAMREVYQANKNDHDVAAIFAEAMMTRTAWKLWDVKTGLPAAKSDVLEALNVIERSIAIQDSGSEPQHPAILHLHIHATEMSNEPERAMRSAYILGTLCPDAGHMNHMPGHTYVLCGEYEKAKQASERAIRADNMYVDYAGAFNFYTTARCHDLHLMMYTCMFLGQFKPAMAAADQMCATLSKEVLSVQDRPQLAITMEGYYSMKMHVLVRFGRWQDIVDAPMPDDPTLYCVSTAMHHYAKGVAQAALKNFDAAEKESAQFHLAVARIPDNRKFFNNSARATLSVGEKMLDGELEYHKGNHDAAFAHLRESVYRDDNLEYTEPWAWMHPPRHALAALLAEQGHFDEAEDVYRTDLGLNGKLQRCAQHPGNVWALHGLVECLRRRGEVDELPALEAKLATALAKTDVPITSSCLCRAPVASTACCAP</sequence>
<dbReference type="Pfam" id="PF13181">
    <property type="entry name" value="TPR_8"/>
    <property type="match status" value="1"/>
</dbReference>
<evidence type="ECO:0000313" key="2">
    <source>
        <dbReference type="EMBL" id="MBB3995506.1"/>
    </source>
</evidence>
<comment type="caution">
    <text evidence="2">The sequence shown here is derived from an EMBL/GenBank/DDBJ whole genome shotgun (WGS) entry which is preliminary data.</text>
</comment>
<name>A0A7W6H114_9RHOB</name>
<dbReference type="Proteomes" id="UP000530268">
    <property type="component" value="Unassembled WGS sequence"/>
</dbReference>
<dbReference type="AlphaFoldDB" id="A0A7W6H114"/>
<protein>
    <submittedName>
        <fullName evidence="2">Tetratricopeptide (TPR) repeat protein</fullName>
    </submittedName>
</protein>
<reference evidence="2 3" key="1">
    <citation type="submission" date="2020-08" db="EMBL/GenBank/DDBJ databases">
        <title>Genomic Encyclopedia of Type Strains, Phase IV (KMG-IV): sequencing the most valuable type-strain genomes for metagenomic binning, comparative biology and taxonomic classification.</title>
        <authorList>
            <person name="Goeker M."/>
        </authorList>
    </citation>
    <scope>NUCLEOTIDE SEQUENCE [LARGE SCALE GENOMIC DNA]</scope>
    <source>
        <strain evidence="2 3">DSM 102234</strain>
    </source>
</reference>
<evidence type="ECO:0000256" key="1">
    <source>
        <dbReference type="PROSITE-ProRule" id="PRU00339"/>
    </source>
</evidence>
<feature type="repeat" description="TPR" evidence="1">
    <location>
        <begin position="20"/>
        <end position="53"/>
    </location>
</feature>
<dbReference type="PANTHER" id="PTHR45588:SF1">
    <property type="entry name" value="WW DOMAIN-CONTAINING PROTEIN"/>
    <property type="match status" value="1"/>
</dbReference>
<keyword evidence="1" id="KW-0802">TPR repeat</keyword>
<dbReference type="PANTHER" id="PTHR45588">
    <property type="entry name" value="TPR DOMAIN-CONTAINING PROTEIN"/>
    <property type="match status" value="1"/>
</dbReference>
<proteinExistence type="predicted"/>
<dbReference type="SMART" id="SM00028">
    <property type="entry name" value="TPR"/>
    <property type="match status" value="4"/>
</dbReference>
<accession>A0A7W6H114</accession>
<dbReference type="RefSeq" id="WP_184567481.1">
    <property type="nucleotide sequence ID" value="NZ_JACIEI010000015.1"/>
</dbReference>
<dbReference type="PROSITE" id="PS50005">
    <property type="entry name" value="TPR"/>
    <property type="match status" value="1"/>
</dbReference>
<dbReference type="InterPro" id="IPR011990">
    <property type="entry name" value="TPR-like_helical_dom_sf"/>
</dbReference>
<gene>
    <name evidence="2" type="ORF">GGR95_003162</name>
</gene>
<dbReference type="EMBL" id="JACIEI010000015">
    <property type="protein sequence ID" value="MBB3995506.1"/>
    <property type="molecule type" value="Genomic_DNA"/>
</dbReference>
<dbReference type="InterPro" id="IPR019734">
    <property type="entry name" value="TPR_rpt"/>
</dbReference>
<keyword evidence="3" id="KW-1185">Reference proteome</keyword>
<organism evidence="2 3">
    <name type="scientific">Sulfitobacter undariae</name>
    <dbReference type="NCBI Taxonomy" id="1563671"/>
    <lineage>
        <taxon>Bacteria</taxon>
        <taxon>Pseudomonadati</taxon>
        <taxon>Pseudomonadota</taxon>
        <taxon>Alphaproteobacteria</taxon>
        <taxon>Rhodobacterales</taxon>
        <taxon>Roseobacteraceae</taxon>
        <taxon>Sulfitobacter</taxon>
    </lineage>
</organism>
<dbReference type="Gene3D" id="1.25.40.10">
    <property type="entry name" value="Tetratricopeptide repeat domain"/>
    <property type="match status" value="2"/>
</dbReference>
<dbReference type="SUPFAM" id="SSF48452">
    <property type="entry name" value="TPR-like"/>
    <property type="match status" value="2"/>
</dbReference>
<evidence type="ECO:0000313" key="3">
    <source>
        <dbReference type="Proteomes" id="UP000530268"/>
    </source>
</evidence>